<organism evidence="6 7">
    <name type="scientific">Tepidibacillus fermentans</name>
    <dbReference type="NCBI Taxonomy" id="1281767"/>
    <lineage>
        <taxon>Bacteria</taxon>
        <taxon>Bacillati</taxon>
        <taxon>Bacillota</taxon>
        <taxon>Bacilli</taxon>
        <taxon>Bacillales</taxon>
        <taxon>Bacillaceae</taxon>
        <taxon>Tepidibacillus</taxon>
    </lineage>
</organism>
<protein>
    <submittedName>
        <fullName evidence="6">Flagellar basal-body rod protein FlgG</fullName>
    </submittedName>
</protein>
<evidence type="ECO:0000259" key="5">
    <source>
        <dbReference type="Pfam" id="PF22692"/>
    </source>
</evidence>
<reference evidence="6 7" key="1">
    <citation type="submission" date="2019-03" db="EMBL/GenBank/DDBJ databases">
        <title>Genomic Encyclopedia of Type Strains, Phase IV (KMG-IV): sequencing the most valuable type-strain genomes for metagenomic binning, comparative biology and taxonomic classification.</title>
        <authorList>
            <person name="Goeker M."/>
        </authorList>
    </citation>
    <scope>NUCLEOTIDE SEQUENCE [LARGE SCALE GENOMIC DNA]</scope>
    <source>
        <strain evidence="6 7">DSM 23802</strain>
    </source>
</reference>
<feature type="domain" description="Flagellar basal body rod protein N-terminal" evidence="3">
    <location>
        <begin position="5"/>
        <end position="35"/>
    </location>
</feature>
<dbReference type="InterPro" id="IPR001444">
    <property type="entry name" value="Flag_bb_rod_N"/>
</dbReference>
<dbReference type="InterPro" id="IPR010930">
    <property type="entry name" value="Flg_bb/hook_C_dom"/>
</dbReference>
<dbReference type="NCBIfam" id="TIGR03506">
    <property type="entry name" value="FlgEFG_subfam"/>
    <property type="match status" value="1"/>
</dbReference>
<dbReference type="Pfam" id="PF00460">
    <property type="entry name" value="Flg_bb_rod"/>
    <property type="match status" value="1"/>
</dbReference>
<keyword evidence="6" id="KW-0966">Cell projection</keyword>
<dbReference type="EMBL" id="SMAB01000005">
    <property type="protein sequence ID" value="TCS83381.1"/>
    <property type="molecule type" value="Genomic_DNA"/>
</dbReference>
<evidence type="ECO:0000313" key="7">
    <source>
        <dbReference type="Proteomes" id="UP000295788"/>
    </source>
</evidence>
<keyword evidence="7" id="KW-1185">Reference proteome</keyword>
<proteinExistence type="inferred from homology"/>
<evidence type="ECO:0000256" key="1">
    <source>
        <dbReference type="ARBA" id="ARBA00009677"/>
    </source>
</evidence>
<dbReference type="InterPro" id="IPR019776">
    <property type="entry name" value="Flagellar_basal_body_rod_CS"/>
</dbReference>
<dbReference type="InterPro" id="IPR053967">
    <property type="entry name" value="LlgE_F_G-like_D1"/>
</dbReference>
<comment type="similarity">
    <text evidence="1 2">Belongs to the flagella basal body rod proteins family.</text>
</comment>
<name>A0A4R3KJN6_9BACI</name>
<keyword evidence="6" id="KW-0282">Flagellum</keyword>
<comment type="caution">
    <text evidence="6">The sequence shown here is derived from an EMBL/GenBank/DDBJ whole genome shotgun (WGS) entry which is preliminary data.</text>
</comment>
<evidence type="ECO:0000259" key="4">
    <source>
        <dbReference type="Pfam" id="PF06429"/>
    </source>
</evidence>
<evidence type="ECO:0000313" key="6">
    <source>
        <dbReference type="EMBL" id="TCS83381.1"/>
    </source>
</evidence>
<dbReference type="RefSeq" id="WP_132767858.1">
    <property type="nucleotide sequence ID" value="NZ_SMAB01000005.1"/>
</dbReference>
<dbReference type="InterPro" id="IPR020013">
    <property type="entry name" value="Flagellar_FlgE/F/G"/>
</dbReference>
<evidence type="ECO:0000256" key="2">
    <source>
        <dbReference type="RuleBase" id="RU362116"/>
    </source>
</evidence>
<evidence type="ECO:0000259" key="3">
    <source>
        <dbReference type="Pfam" id="PF00460"/>
    </source>
</evidence>
<keyword evidence="6" id="KW-0969">Cilium</keyword>
<dbReference type="GO" id="GO:0071978">
    <property type="term" value="P:bacterial-type flagellum-dependent swarming motility"/>
    <property type="evidence" value="ECO:0007669"/>
    <property type="project" value="TreeGrafter"/>
</dbReference>
<dbReference type="SUPFAM" id="SSF117143">
    <property type="entry name" value="Flagellar hook protein flgE"/>
    <property type="match status" value="1"/>
</dbReference>
<keyword evidence="2" id="KW-0975">Bacterial flagellum</keyword>
<dbReference type="PROSITE" id="PS00588">
    <property type="entry name" value="FLAGELLA_BB_ROD"/>
    <property type="match status" value="1"/>
</dbReference>
<dbReference type="Pfam" id="PF22692">
    <property type="entry name" value="LlgE_F_G_D1"/>
    <property type="match status" value="1"/>
</dbReference>
<dbReference type="InterPro" id="IPR037925">
    <property type="entry name" value="FlgE/F/G-like"/>
</dbReference>
<comment type="subcellular location">
    <subcellularLocation>
        <location evidence="2">Bacterial flagellum basal body</location>
    </subcellularLocation>
</comment>
<dbReference type="PANTHER" id="PTHR30435:SF19">
    <property type="entry name" value="FLAGELLAR BASAL-BODY ROD PROTEIN FLGG"/>
    <property type="match status" value="1"/>
</dbReference>
<dbReference type="AlphaFoldDB" id="A0A4R3KJN6"/>
<dbReference type="Proteomes" id="UP000295788">
    <property type="component" value="Unassembled WGS sequence"/>
</dbReference>
<dbReference type="GO" id="GO:0009425">
    <property type="term" value="C:bacterial-type flagellum basal body"/>
    <property type="evidence" value="ECO:0007669"/>
    <property type="project" value="UniProtKB-SubCell"/>
</dbReference>
<dbReference type="PANTHER" id="PTHR30435">
    <property type="entry name" value="FLAGELLAR PROTEIN"/>
    <property type="match status" value="1"/>
</dbReference>
<gene>
    <name evidence="6" type="ORF">EDD72_105123</name>
</gene>
<dbReference type="OrthoDB" id="9804559at2"/>
<sequence>MIRGIYTAAAGMLTQQKRQDLLTNNLANVNTPGYKQDEAIIRSFPEVLLQTIRVPVKDKQPIGSLHQGVFVEEDVPIFKQGDLTETGVNTHFAIWDPELELIPNGQRRPILLFTVQGQNGERLFTRSGLFTEDAAGQLVTPEGYLVLDDQGRPIRTNGRSFTVDQKGNIRFSDGQTLRLGLTKINNPNQLLKQGEQIYRLQGNQGNLPFVNENENYQIFQGKLERSNVDPTQTMVDMITALRIYEANQQMIQFMDKTLEKAVNEIGRV</sequence>
<dbReference type="Pfam" id="PF06429">
    <property type="entry name" value="Flg_bbr_C"/>
    <property type="match status" value="1"/>
</dbReference>
<accession>A0A4R3KJN6</accession>
<feature type="domain" description="Flagellar basal-body/hook protein C-terminal" evidence="4">
    <location>
        <begin position="220"/>
        <end position="263"/>
    </location>
</feature>
<feature type="domain" description="Flagellar hook protein FlgE/F/G-like D1" evidence="5">
    <location>
        <begin position="113"/>
        <end position="170"/>
    </location>
</feature>